<evidence type="ECO:0000313" key="3">
    <source>
        <dbReference type="EMBL" id="KAA5269623.1"/>
    </source>
</evidence>
<dbReference type="Proteomes" id="UP000335496">
    <property type="component" value="Unassembled WGS sequence"/>
</dbReference>
<dbReference type="InterPro" id="IPR011990">
    <property type="entry name" value="TPR-like_helical_dom_sf"/>
</dbReference>
<protein>
    <submittedName>
        <fullName evidence="5">SusD family</fullName>
    </submittedName>
</protein>
<proteinExistence type="predicted"/>
<dbReference type="Gene3D" id="1.25.40.390">
    <property type="match status" value="1"/>
</dbReference>
<evidence type="ECO:0000259" key="2">
    <source>
        <dbReference type="Pfam" id="PF14322"/>
    </source>
</evidence>
<dbReference type="AlphaFoldDB" id="A0A380ZAQ1"/>
<dbReference type="Proteomes" id="UP000291917">
    <property type="component" value="Unassembled WGS sequence"/>
</dbReference>
<gene>
    <name evidence="4" type="ORF">EAJ03_19290</name>
    <name evidence="3" type="ORF">F2Z23_17590</name>
    <name evidence="5" type="ORF">NCTC11155_03148</name>
</gene>
<dbReference type="EMBL" id="UFSX01000002">
    <property type="protein sequence ID" value="SUV43741.1"/>
    <property type="molecule type" value="Genomic_DNA"/>
</dbReference>
<dbReference type="SUPFAM" id="SSF48452">
    <property type="entry name" value="TPR-like"/>
    <property type="match status" value="1"/>
</dbReference>
<reference evidence="5 6" key="1">
    <citation type="submission" date="2018-06" db="EMBL/GenBank/DDBJ databases">
        <authorList>
            <consortium name="Pathogen Informatics"/>
            <person name="Doyle S."/>
        </authorList>
    </citation>
    <scope>NUCLEOTIDE SEQUENCE [LARGE SCALE GENOMIC DNA]</scope>
    <source>
        <strain evidence="5 6">NCTC11155</strain>
    </source>
</reference>
<evidence type="ECO:0000313" key="7">
    <source>
        <dbReference type="Proteomes" id="UP000291917"/>
    </source>
</evidence>
<reference evidence="3 8" key="2">
    <citation type="journal article" date="2019" name="Nat. Med.">
        <title>A library of human gut bacterial isolates paired with longitudinal multiomics data enables mechanistic microbiome research.</title>
        <authorList>
            <person name="Poyet M."/>
            <person name="Groussin M."/>
            <person name="Gibbons S.M."/>
            <person name="Avila-Pacheco J."/>
            <person name="Jiang X."/>
            <person name="Kearney S.M."/>
            <person name="Perrotta A.R."/>
            <person name="Berdy B."/>
            <person name="Zhao S."/>
            <person name="Lieberman T.D."/>
            <person name="Swanson P.K."/>
            <person name="Smith M."/>
            <person name="Roesemann S."/>
            <person name="Alexander J.E."/>
            <person name="Rich S.A."/>
            <person name="Livny J."/>
            <person name="Vlamakis H."/>
            <person name="Clish C."/>
            <person name="Bullock K."/>
            <person name="Deik A."/>
            <person name="Scott J."/>
            <person name="Pierce K.A."/>
            <person name="Xavier R.J."/>
            <person name="Alm E.J."/>
        </authorList>
    </citation>
    <scope>NUCLEOTIDE SEQUENCE [LARGE SCALE GENOMIC DNA]</scope>
    <source>
        <strain evidence="3 8">BIOML-A1</strain>
    </source>
</reference>
<reference evidence="4 7" key="3">
    <citation type="journal article" date="2019" name="Science, e1252229">
        <title>Invertible promoters mediate bacterial phase variation, antibiotic resistance, and host adaptation in the gut.</title>
        <authorList>
            <person name="Jiang X."/>
            <person name="Hall A.B."/>
            <person name="Arthur T.D."/>
            <person name="Plichta D.R."/>
            <person name="Covington C.T."/>
            <person name="Poyet M."/>
            <person name="Crothers J."/>
            <person name="Moses P.L."/>
            <person name="Tolonen A.C."/>
            <person name="Vlamakis H."/>
            <person name="Alm E.J."/>
            <person name="Xavier R.J."/>
        </authorList>
    </citation>
    <scope>NUCLEOTIDE SEQUENCE [LARGE SCALE GENOMIC DNA]</scope>
    <source>
        <strain evidence="7">bj_0095</strain>
        <strain evidence="4">Bj_0095</strain>
    </source>
</reference>
<feature type="domain" description="SusD-like N-terminal" evidence="2">
    <location>
        <begin position="25"/>
        <end position="208"/>
    </location>
</feature>
<sequence length="402" mass="46036">MKKYIYILLSMWCLSGCSNMLDIDSQMSLDANQELKTEDVDKLLNGLYAAIVNSNNYSYCTNMYPEYLSDNLKLVNPQFFQIQDAYNHEILEDDILNYYNYPDLYKGIYRANTILGVPSASESQKAIAKYCRAYNYIRLIDLYGAVPIIDENYDKQPIQRSSEKKVMEFIVSDLLDAKAHAPEFNTNTPEANTKPTKEAAQALLARVYRMQGRLDLAGQEAESLITSGKFSLSDNPAEKDKEVIMYFATLTSATSNAGWGYIMSWEARNWNCLAVADEVVALLKGNDTRKILYELDEAADRKGYVFPSSAKYKNTENWDSEFYVSRLPEMYLISAEAGNSNRLTEFQAKRKSSLTLKEERRLELALEFVRWRDQKMEGETYLMPFPKESIAANPLLRGDILE</sequence>
<dbReference type="Pfam" id="PF14322">
    <property type="entry name" value="SusD-like_3"/>
    <property type="match status" value="1"/>
</dbReference>
<evidence type="ECO:0000313" key="4">
    <source>
        <dbReference type="EMBL" id="RYT67329.1"/>
    </source>
</evidence>
<dbReference type="EMBL" id="RCXL01000055">
    <property type="protein sequence ID" value="RYT67329.1"/>
    <property type="molecule type" value="Genomic_DNA"/>
</dbReference>
<accession>A0A380ZAQ1</accession>
<feature type="signal peptide" evidence="1">
    <location>
        <begin position="1"/>
        <end position="20"/>
    </location>
</feature>
<feature type="chain" id="PRO_5044586831" evidence="1">
    <location>
        <begin position="21"/>
        <end position="402"/>
    </location>
</feature>
<evidence type="ECO:0000313" key="8">
    <source>
        <dbReference type="Proteomes" id="UP000335496"/>
    </source>
</evidence>
<evidence type="ECO:0000256" key="1">
    <source>
        <dbReference type="SAM" id="SignalP"/>
    </source>
</evidence>
<dbReference type="OrthoDB" id="617686at2"/>
<evidence type="ECO:0000313" key="6">
    <source>
        <dbReference type="Proteomes" id="UP000254424"/>
    </source>
</evidence>
<keyword evidence="1" id="KW-0732">Signal</keyword>
<keyword evidence="8" id="KW-1185">Reference proteome</keyword>
<dbReference type="RefSeq" id="WP_081446751.1">
    <property type="nucleotide sequence ID" value="NZ_CABKNQ010000019.1"/>
</dbReference>
<dbReference type="Proteomes" id="UP000254424">
    <property type="component" value="Unassembled WGS sequence"/>
</dbReference>
<evidence type="ECO:0000313" key="5">
    <source>
        <dbReference type="EMBL" id="SUV43741.1"/>
    </source>
</evidence>
<dbReference type="GeneID" id="93069885"/>
<dbReference type="EMBL" id="VVZX01000033">
    <property type="protein sequence ID" value="KAA5269623.1"/>
    <property type="molecule type" value="Genomic_DNA"/>
</dbReference>
<dbReference type="STRING" id="483216.BACEGG_00735"/>
<dbReference type="InterPro" id="IPR033985">
    <property type="entry name" value="SusD-like_N"/>
</dbReference>
<name>A0A380ZAQ1_9BACE</name>
<organism evidence="5 6">
    <name type="scientific">Bacteroides eggerthii</name>
    <dbReference type="NCBI Taxonomy" id="28111"/>
    <lineage>
        <taxon>Bacteria</taxon>
        <taxon>Pseudomonadati</taxon>
        <taxon>Bacteroidota</taxon>
        <taxon>Bacteroidia</taxon>
        <taxon>Bacteroidales</taxon>
        <taxon>Bacteroidaceae</taxon>
        <taxon>Bacteroides</taxon>
    </lineage>
</organism>